<evidence type="ECO:0000256" key="4">
    <source>
        <dbReference type="ARBA" id="ARBA00022989"/>
    </source>
</evidence>
<feature type="compositionally biased region" description="Low complexity" evidence="6">
    <location>
        <begin position="415"/>
        <end position="429"/>
    </location>
</feature>
<feature type="transmembrane region" description="Helical" evidence="7">
    <location>
        <begin position="1048"/>
        <end position="1071"/>
    </location>
</feature>
<dbReference type="Pfam" id="PF05346">
    <property type="entry name" value="DUF747"/>
    <property type="match status" value="2"/>
</dbReference>
<comment type="subcellular location">
    <subcellularLocation>
        <location evidence="1">Membrane</location>
        <topology evidence="1">Multi-pass membrane protein</topology>
    </subcellularLocation>
</comment>
<feature type="region of interest" description="Disordered" evidence="6">
    <location>
        <begin position="65"/>
        <end position="108"/>
    </location>
</feature>
<evidence type="ECO:0000256" key="6">
    <source>
        <dbReference type="SAM" id="MobiDB-lite"/>
    </source>
</evidence>
<sequence>MSTRAGRDEHIVDSHTKYSRGHALQGEATSRHYTPDIAVTASPRSPLSPLLAQRGGRDLWRESLRSHRHARRSNSSLSPRHGHQMKPARSRHAKDDSPVRRSLDSQRAEIGRRNCGLGVTEDGVDIGSSPYLASAGDGYHRPMWSEEQLRRARRFSSSHARGVSCPTLNITRIMRSISVSAGHGGSSGNGSSRFGLRQSRRESGLFGSSSTCVLAELPRQQRRRNAQLDDANLPVLSTITSCSGEESQASSSGALACDSTMGSEALDHQPLRIRTDVRLAPAPAYCLAEGLRRRVSVRRREVGTPDFMARSEAATPQPPPLDESSSQAATCQSPEPSHHEHRREPGSAPQQFIPLSSLSPPPSSGPSTRSACSSARWSTISADSPHKRYSYSSAAIAEALRNLQSVGMGDFLGDSDSNSSVSKGSGDESMTITLKAPRNMDDDSSETADSADGSRSRGASFGDSLLLNKLPTLQESVDDSKLDSFVLSEPPSLRPSSESAEAAIPAVYLDGAASLWDQYVAELESSEFDPNIHLKRQRVSQFMRVPWHVEKLLWFGIAICFDALIYVFSILPAKFARALLQLAFALLFELPVLVEQVCMSSYVQVAVAALPAAWSQRLALMGRRAQRLVGQLSGRLDQDATLSGNIVRWLSPTQLFDFYRGMLLIFTCAILCHMDAAQMYHGIRAQSSLKLYFIFSALDIFDRLLSSFGHDVMDALQSTVTDPRAQRWKSGAAYFALAQVYMLVHTLVLLYQVITLNVAVNAYSDQLLALLISNQFVEIKSNVFKKWEKEMLFQVVCADVVERFQEIVFLFIIILRNLAELAGPSLSPATSAGVPTAQAPVSFDSATPLAFGPLLPSWISIPLLNRILTPVLMVLGTEILIDWIKHAFITKLNWIRPEIYSHYIDILSRDLACSKAGVRARGIPPPAVGTSGGGAQAATATKDDEKIGAQELHSEASDDEQQQGVRGSSVLTSPRSSSIIIHAALKVLTWAYVSIFAESREVPATAADQTPAKRRRGHQRTQSVTQPQLFVEQSTRVARRLGLSPMPLACLITLMLMQVLHILASSSSALLPSSRHKDRLGNGQLLSMAAAGWSVLDVLGWLILGLIAYALVVWTKLAFANRLMHFAWTRYHAFELRTKADTAEKEPAGLKRFDDSTKRLDRDSFMEVGKLISKERSEVEWEKQRPKWTLDNIERYSLFKSRIP</sequence>
<feature type="region of interest" description="Disordered" evidence="6">
    <location>
        <begin position="1004"/>
        <end position="1025"/>
    </location>
</feature>
<feature type="transmembrane region" description="Helical" evidence="7">
    <location>
        <begin position="863"/>
        <end position="884"/>
    </location>
</feature>
<reference evidence="8" key="1">
    <citation type="submission" date="2022-07" db="EMBL/GenBank/DDBJ databases">
        <title>Phylogenomic reconstructions and comparative analyses of Kickxellomycotina fungi.</title>
        <authorList>
            <person name="Reynolds N.K."/>
            <person name="Stajich J.E."/>
            <person name="Barry K."/>
            <person name="Grigoriev I.V."/>
            <person name="Crous P."/>
            <person name="Smith M.E."/>
        </authorList>
    </citation>
    <scope>NUCLEOTIDE SEQUENCE</scope>
    <source>
        <strain evidence="8">CBS 109367</strain>
    </source>
</reference>
<feature type="region of interest" description="Disordered" evidence="6">
    <location>
        <begin position="306"/>
        <end position="372"/>
    </location>
</feature>
<feature type="region of interest" description="Disordered" evidence="6">
    <location>
        <begin position="415"/>
        <end position="458"/>
    </location>
</feature>
<dbReference type="AlphaFoldDB" id="A0A9W8GNF0"/>
<protein>
    <recommendedName>
        <fullName evidence="10">Eukaryotic membrane protein family-domain-containing protein</fullName>
    </recommendedName>
</protein>
<feature type="transmembrane region" description="Helical" evidence="7">
    <location>
        <begin position="732"/>
        <end position="754"/>
    </location>
</feature>
<accession>A0A9W8GNF0</accession>
<organism evidence="8 9">
    <name type="scientific">Coemansia spiralis</name>
    <dbReference type="NCBI Taxonomy" id="417178"/>
    <lineage>
        <taxon>Eukaryota</taxon>
        <taxon>Fungi</taxon>
        <taxon>Fungi incertae sedis</taxon>
        <taxon>Zoopagomycota</taxon>
        <taxon>Kickxellomycotina</taxon>
        <taxon>Kickxellomycetes</taxon>
        <taxon>Kickxellales</taxon>
        <taxon>Kickxellaceae</taxon>
        <taxon>Coemansia</taxon>
    </lineage>
</organism>
<comment type="similarity">
    <text evidence="2">Belongs to the TAPT1 family.</text>
</comment>
<evidence type="ECO:0000256" key="2">
    <source>
        <dbReference type="ARBA" id="ARBA00008803"/>
    </source>
</evidence>
<feature type="region of interest" description="Disordered" evidence="6">
    <location>
        <begin position="180"/>
        <end position="200"/>
    </location>
</feature>
<dbReference type="PANTHER" id="PTHR13317:SF4">
    <property type="entry name" value="TRANSMEMBRANE ANTERIOR POSTERIOR TRANSFORMATION PROTEIN 1 HOMOLOG"/>
    <property type="match status" value="1"/>
</dbReference>
<evidence type="ECO:0000313" key="9">
    <source>
        <dbReference type="Proteomes" id="UP001151516"/>
    </source>
</evidence>
<evidence type="ECO:0000256" key="3">
    <source>
        <dbReference type="ARBA" id="ARBA00022692"/>
    </source>
</evidence>
<evidence type="ECO:0000313" key="8">
    <source>
        <dbReference type="EMBL" id="KAJ2689910.1"/>
    </source>
</evidence>
<feature type="region of interest" description="Disordered" evidence="6">
    <location>
        <begin position="923"/>
        <end position="942"/>
    </location>
</feature>
<feature type="compositionally biased region" description="Polar residues" evidence="6">
    <location>
        <begin position="323"/>
        <end position="335"/>
    </location>
</feature>
<feature type="compositionally biased region" description="Basic and acidic residues" evidence="6">
    <location>
        <begin position="336"/>
        <end position="345"/>
    </location>
</feature>
<keyword evidence="9" id="KW-1185">Reference proteome</keyword>
<dbReference type="PANTHER" id="PTHR13317">
    <property type="entry name" value="TRANSMEMBRANE ANTERIOR POSTERIOR TRANSFORMATION PROTEIN 1 HOMOLOG"/>
    <property type="match status" value="1"/>
</dbReference>
<proteinExistence type="inferred from homology"/>
<dbReference type="EMBL" id="JANBTX010000018">
    <property type="protein sequence ID" value="KAJ2689910.1"/>
    <property type="molecule type" value="Genomic_DNA"/>
</dbReference>
<gene>
    <name evidence="8" type="ORF">IWW39_001134</name>
</gene>
<dbReference type="InterPro" id="IPR008010">
    <property type="entry name" value="Tatp1"/>
</dbReference>
<dbReference type="Proteomes" id="UP001151516">
    <property type="component" value="Unassembled WGS sequence"/>
</dbReference>
<evidence type="ECO:0000256" key="5">
    <source>
        <dbReference type="ARBA" id="ARBA00023136"/>
    </source>
</evidence>
<feature type="compositionally biased region" description="Basic and acidic residues" evidence="6">
    <location>
        <begin position="1"/>
        <end position="16"/>
    </location>
</feature>
<feature type="compositionally biased region" description="Basic and acidic residues" evidence="6">
    <location>
        <begin position="93"/>
        <end position="108"/>
    </location>
</feature>
<keyword evidence="4 7" id="KW-1133">Transmembrane helix</keyword>
<dbReference type="GO" id="GO:0005789">
    <property type="term" value="C:endoplasmic reticulum membrane"/>
    <property type="evidence" value="ECO:0007669"/>
    <property type="project" value="TreeGrafter"/>
</dbReference>
<evidence type="ECO:0000256" key="7">
    <source>
        <dbReference type="SAM" id="Phobius"/>
    </source>
</evidence>
<keyword evidence="5 7" id="KW-0472">Membrane</keyword>
<feature type="region of interest" description="Disordered" evidence="6">
    <location>
        <begin position="1"/>
        <end position="28"/>
    </location>
</feature>
<keyword evidence="3 7" id="KW-0812">Transmembrane</keyword>
<name>A0A9W8GNF0_9FUNG</name>
<feature type="transmembrane region" description="Helical" evidence="7">
    <location>
        <begin position="552"/>
        <end position="571"/>
    </location>
</feature>
<feature type="compositionally biased region" description="Basic residues" evidence="6">
    <location>
        <begin position="80"/>
        <end position="92"/>
    </location>
</feature>
<dbReference type="OrthoDB" id="29023at2759"/>
<evidence type="ECO:0008006" key="10">
    <source>
        <dbReference type="Google" id="ProtNLM"/>
    </source>
</evidence>
<feature type="transmembrane region" description="Helical" evidence="7">
    <location>
        <begin position="1091"/>
        <end position="1114"/>
    </location>
</feature>
<comment type="caution">
    <text evidence="8">The sequence shown here is derived from an EMBL/GenBank/DDBJ whole genome shotgun (WGS) entry which is preliminary data.</text>
</comment>
<evidence type="ECO:0000256" key="1">
    <source>
        <dbReference type="ARBA" id="ARBA00004141"/>
    </source>
</evidence>